<sequence>MSTDDLVKLFIARRFHKVLKRKPMSLIKKCWVF</sequence>
<dbReference type="EMBL" id="BDDD01000747">
    <property type="protein sequence ID" value="GAV69734.1"/>
    <property type="molecule type" value="Genomic_DNA"/>
</dbReference>
<proteinExistence type="predicted"/>
<accession>A0A1Q3BPE2</accession>
<evidence type="ECO:0000313" key="2">
    <source>
        <dbReference type="Proteomes" id="UP000187406"/>
    </source>
</evidence>
<name>A0A1Q3BPE2_CEPFO</name>
<dbReference type="InParanoid" id="A0A1Q3BPE2"/>
<dbReference type="AlphaFoldDB" id="A0A1Q3BPE2"/>
<reference evidence="2" key="1">
    <citation type="submission" date="2016-04" db="EMBL/GenBank/DDBJ databases">
        <title>Cephalotus genome sequencing.</title>
        <authorList>
            <person name="Fukushima K."/>
            <person name="Hasebe M."/>
            <person name="Fang X."/>
        </authorList>
    </citation>
    <scope>NUCLEOTIDE SEQUENCE [LARGE SCALE GENOMIC DNA]</scope>
    <source>
        <strain evidence="2">cv. St1</strain>
    </source>
</reference>
<dbReference type="Proteomes" id="UP000187406">
    <property type="component" value="Unassembled WGS sequence"/>
</dbReference>
<gene>
    <name evidence="1" type="ORF">CFOL_v3_13235</name>
</gene>
<keyword evidence="2" id="KW-1185">Reference proteome</keyword>
<dbReference type="OrthoDB" id="1843218at2759"/>
<evidence type="ECO:0000313" key="1">
    <source>
        <dbReference type="EMBL" id="GAV69734.1"/>
    </source>
</evidence>
<protein>
    <submittedName>
        <fullName evidence="1">Uncharacterized protein</fullName>
    </submittedName>
</protein>
<organism evidence="1 2">
    <name type="scientific">Cephalotus follicularis</name>
    <name type="common">Albany pitcher plant</name>
    <dbReference type="NCBI Taxonomy" id="3775"/>
    <lineage>
        <taxon>Eukaryota</taxon>
        <taxon>Viridiplantae</taxon>
        <taxon>Streptophyta</taxon>
        <taxon>Embryophyta</taxon>
        <taxon>Tracheophyta</taxon>
        <taxon>Spermatophyta</taxon>
        <taxon>Magnoliopsida</taxon>
        <taxon>eudicotyledons</taxon>
        <taxon>Gunneridae</taxon>
        <taxon>Pentapetalae</taxon>
        <taxon>rosids</taxon>
        <taxon>fabids</taxon>
        <taxon>Oxalidales</taxon>
        <taxon>Cephalotaceae</taxon>
        <taxon>Cephalotus</taxon>
    </lineage>
</organism>
<comment type="caution">
    <text evidence="1">The sequence shown here is derived from an EMBL/GenBank/DDBJ whole genome shotgun (WGS) entry which is preliminary data.</text>
</comment>